<dbReference type="InterPro" id="IPR056378">
    <property type="entry name" value="Let-756-like_FGF"/>
</dbReference>
<dbReference type="PANTHER" id="PTHR11486">
    <property type="entry name" value="FIBROBLAST GROWTH FACTOR"/>
    <property type="match status" value="1"/>
</dbReference>
<comment type="similarity">
    <text evidence="1">Belongs to the heparin-binding growth factors family.</text>
</comment>
<dbReference type="Proteomes" id="UP000198287">
    <property type="component" value="Unassembled WGS sequence"/>
</dbReference>
<proteinExistence type="inferred from homology"/>
<evidence type="ECO:0000313" key="3">
    <source>
        <dbReference type="Proteomes" id="UP000198287"/>
    </source>
</evidence>
<name>A0A226EMW1_FOLCA</name>
<protein>
    <submittedName>
        <fullName evidence="2">Fibroblast growth factor 9</fullName>
    </submittedName>
</protein>
<dbReference type="STRING" id="158441.A0A226EMW1"/>
<dbReference type="AlphaFoldDB" id="A0A226EMW1"/>
<organism evidence="2 3">
    <name type="scientific">Folsomia candida</name>
    <name type="common">Springtail</name>
    <dbReference type="NCBI Taxonomy" id="158441"/>
    <lineage>
        <taxon>Eukaryota</taxon>
        <taxon>Metazoa</taxon>
        <taxon>Ecdysozoa</taxon>
        <taxon>Arthropoda</taxon>
        <taxon>Hexapoda</taxon>
        <taxon>Collembola</taxon>
        <taxon>Entomobryomorpha</taxon>
        <taxon>Isotomoidea</taxon>
        <taxon>Isotomidae</taxon>
        <taxon>Proisotominae</taxon>
        <taxon>Folsomia</taxon>
    </lineage>
</organism>
<dbReference type="EMBL" id="LNIX01000003">
    <property type="protein sequence ID" value="OXA58467.1"/>
    <property type="molecule type" value="Genomic_DNA"/>
</dbReference>
<gene>
    <name evidence="2" type="ORF">Fcan01_08473</name>
</gene>
<dbReference type="CDD" id="cd00058">
    <property type="entry name" value="beta-trefoil_FGF"/>
    <property type="match status" value="1"/>
</dbReference>
<dbReference type="GO" id="GO:0008083">
    <property type="term" value="F:growth factor activity"/>
    <property type="evidence" value="ECO:0007669"/>
    <property type="project" value="InterPro"/>
</dbReference>
<reference evidence="2 3" key="1">
    <citation type="submission" date="2015-12" db="EMBL/GenBank/DDBJ databases">
        <title>The genome of Folsomia candida.</title>
        <authorList>
            <person name="Faddeeva A."/>
            <person name="Derks M.F."/>
            <person name="Anvar Y."/>
            <person name="Smit S."/>
            <person name="Van Straalen N."/>
            <person name="Roelofs D."/>
        </authorList>
    </citation>
    <scope>NUCLEOTIDE SEQUENCE [LARGE SCALE GENOMIC DNA]</scope>
    <source>
        <strain evidence="2 3">VU population</strain>
        <tissue evidence="2">Whole body</tissue>
    </source>
</reference>
<keyword evidence="3" id="KW-1185">Reference proteome</keyword>
<accession>A0A226EMW1</accession>
<dbReference type="InterPro" id="IPR002209">
    <property type="entry name" value="Fibroblast_GF_fam"/>
</dbReference>
<evidence type="ECO:0000313" key="2">
    <source>
        <dbReference type="EMBL" id="OXA58467.1"/>
    </source>
</evidence>
<dbReference type="Pfam" id="PF00167">
    <property type="entry name" value="FGF"/>
    <property type="match status" value="1"/>
</dbReference>
<sequence>MCGSCFGLCGREVEESSLPEPEGEGGGRLFDKVSREERDTSTIPGVIGRRRRIRRLHCRTGFDVAVYANGKIRGTKSPRNKYGLLEFEAAGLDGQLRIRGVSTGFYITMTPKGRIVGQPEKDQPGTIWIEARMGVTTTYMSLLSQDFAHLGWYLAIKKSGKPKAGHKTNHPYPQKAISFLSRVVGEEFY</sequence>
<dbReference type="Gene3D" id="2.80.10.50">
    <property type="match status" value="1"/>
</dbReference>
<dbReference type="OMA" id="IWIEARM"/>
<dbReference type="OrthoDB" id="5987799at2759"/>
<comment type="caution">
    <text evidence="2">The sequence shown here is derived from an EMBL/GenBank/DDBJ whole genome shotgun (WGS) entry which is preliminary data.</text>
</comment>
<dbReference type="InterPro" id="IPR008996">
    <property type="entry name" value="IL1/FGF"/>
</dbReference>
<dbReference type="SUPFAM" id="SSF50353">
    <property type="entry name" value="Cytokine"/>
    <property type="match status" value="1"/>
</dbReference>
<dbReference type="SMART" id="SM00442">
    <property type="entry name" value="FGF"/>
    <property type="match status" value="1"/>
</dbReference>
<evidence type="ECO:0000256" key="1">
    <source>
        <dbReference type="ARBA" id="ARBA00007936"/>
    </source>
</evidence>